<name>A0A811KPM4_9BILA</name>
<evidence type="ECO:0000313" key="3">
    <source>
        <dbReference type="Proteomes" id="UP000614601"/>
    </source>
</evidence>
<dbReference type="Proteomes" id="UP000614601">
    <property type="component" value="Unassembled WGS sequence"/>
</dbReference>
<dbReference type="EMBL" id="CAJFDH010000003">
    <property type="protein sequence ID" value="CAD5217017.1"/>
    <property type="molecule type" value="Genomic_DNA"/>
</dbReference>
<keyword evidence="1" id="KW-0472">Membrane</keyword>
<gene>
    <name evidence="2" type="ORF">BOKJ2_LOCUS6877</name>
</gene>
<sequence>MSMWLVIACFVLPAAVFSLCGFMAWLRMWHLSRRREKKVFQQLEEHVRQRYEACRNGRLSTNGMLRTGSTQVEEPLKLEKHVLFV</sequence>
<reference evidence="2" key="1">
    <citation type="submission" date="2020-09" db="EMBL/GenBank/DDBJ databases">
        <authorList>
            <person name="Kikuchi T."/>
        </authorList>
    </citation>
    <scope>NUCLEOTIDE SEQUENCE</scope>
    <source>
        <strain evidence="2">SH1</strain>
    </source>
</reference>
<dbReference type="Proteomes" id="UP000783686">
    <property type="component" value="Unassembled WGS sequence"/>
</dbReference>
<dbReference type="AlphaFoldDB" id="A0A811KPM4"/>
<protein>
    <submittedName>
        <fullName evidence="2">Uncharacterized protein</fullName>
    </submittedName>
</protein>
<keyword evidence="1" id="KW-1133">Transmembrane helix</keyword>
<evidence type="ECO:0000313" key="2">
    <source>
        <dbReference type="EMBL" id="CAD5217017.1"/>
    </source>
</evidence>
<evidence type="ECO:0000256" key="1">
    <source>
        <dbReference type="SAM" id="Phobius"/>
    </source>
</evidence>
<dbReference type="EMBL" id="CAJFCW020000003">
    <property type="protein sequence ID" value="CAG9106968.1"/>
    <property type="molecule type" value="Genomic_DNA"/>
</dbReference>
<keyword evidence="1" id="KW-0812">Transmembrane</keyword>
<accession>A0A811KPM4</accession>
<keyword evidence="3" id="KW-1185">Reference proteome</keyword>
<feature type="transmembrane region" description="Helical" evidence="1">
    <location>
        <begin position="6"/>
        <end position="26"/>
    </location>
</feature>
<dbReference type="OrthoDB" id="5863914at2759"/>
<organism evidence="2 3">
    <name type="scientific">Bursaphelenchus okinawaensis</name>
    <dbReference type="NCBI Taxonomy" id="465554"/>
    <lineage>
        <taxon>Eukaryota</taxon>
        <taxon>Metazoa</taxon>
        <taxon>Ecdysozoa</taxon>
        <taxon>Nematoda</taxon>
        <taxon>Chromadorea</taxon>
        <taxon>Rhabditida</taxon>
        <taxon>Tylenchina</taxon>
        <taxon>Tylenchomorpha</taxon>
        <taxon>Aphelenchoidea</taxon>
        <taxon>Aphelenchoididae</taxon>
        <taxon>Bursaphelenchus</taxon>
    </lineage>
</organism>
<comment type="caution">
    <text evidence="2">The sequence shown here is derived from an EMBL/GenBank/DDBJ whole genome shotgun (WGS) entry which is preliminary data.</text>
</comment>
<proteinExistence type="predicted"/>